<proteinExistence type="predicted"/>
<dbReference type="Proteomes" id="UP000659084">
    <property type="component" value="Unassembled WGS sequence"/>
</dbReference>
<evidence type="ECO:0000313" key="2">
    <source>
        <dbReference type="EMBL" id="MBC3212676.1"/>
    </source>
</evidence>
<gene>
    <name evidence="2" type="ORF">H8J20_11045</name>
</gene>
<protein>
    <submittedName>
        <fullName evidence="2">Uncharacterized protein</fullName>
    </submittedName>
</protein>
<evidence type="ECO:0000256" key="1">
    <source>
        <dbReference type="SAM" id="SignalP"/>
    </source>
</evidence>
<sequence>MRKRNFGILSALVLAVSSAMAFAAPVTLYSPYDPTLAQDAFAMQQTELVLIQPELKTFADENSEQAMDYSTAMDDWSYYASEITQSFEALHVKVVSTDKRYLIFTLGKDQRMIFDSQKPQPDSEDEGGWGAFLYRKGQPPIAVDITFNDMAVAKAYLGLK</sequence>
<name>A0AAP2BDH6_SERFO</name>
<dbReference type="EMBL" id="JACNYO010000008">
    <property type="protein sequence ID" value="MBC3212676.1"/>
    <property type="molecule type" value="Genomic_DNA"/>
</dbReference>
<dbReference type="AlphaFoldDB" id="A0AAP2BDH6"/>
<dbReference type="RefSeq" id="WP_037376596.1">
    <property type="nucleotide sequence ID" value="NZ_CAMISK010000016.1"/>
</dbReference>
<reference evidence="2" key="1">
    <citation type="submission" date="2020-08" db="EMBL/GenBank/DDBJ databases">
        <title>Food and environmental bacterial isolates.</title>
        <authorList>
            <person name="Richter L."/>
            <person name="Du Plessis E.M."/>
            <person name="Duvenage S."/>
            <person name="Allam M."/>
            <person name="Korsten L."/>
        </authorList>
    </citation>
    <scope>NUCLEOTIDE SEQUENCE</scope>
    <source>
        <strain evidence="2">UPMP2127</strain>
    </source>
</reference>
<feature type="chain" id="PRO_5042848678" evidence="1">
    <location>
        <begin position="24"/>
        <end position="160"/>
    </location>
</feature>
<keyword evidence="1" id="KW-0732">Signal</keyword>
<accession>A0AAP2BDH6</accession>
<comment type="caution">
    <text evidence="2">The sequence shown here is derived from an EMBL/GenBank/DDBJ whole genome shotgun (WGS) entry which is preliminary data.</text>
</comment>
<evidence type="ECO:0000313" key="3">
    <source>
        <dbReference type="Proteomes" id="UP000659084"/>
    </source>
</evidence>
<dbReference type="KEGG" id="sfg:AV650_06605"/>
<organism evidence="2 3">
    <name type="scientific">Serratia fonticola</name>
    <dbReference type="NCBI Taxonomy" id="47917"/>
    <lineage>
        <taxon>Bacteria</taxon>
        <taxon>Pseudomonadati</taxon>
        <taxon>Pseudomonadota</taxon>
        <taxon>Gammaproteobacteria</taxon>
        <taxon>Enterobacterales</taxon>
        <taxon>Yersiniaceae</taxon>
        <taxon>Serratia</taxon>
    </lineage>
</organism>
<feature type="signal peptide" evidence="1">
    <location>
        <begin position="1"/>
        <end position="23"/>
    </location>
</feature>